<accession>A0A9P4IZ68</accession>
<sequence>MDSAHRRSENEPPMPAPGKPAKSPPMAFQMTSNDSLNAPRDYTLPSQLPFQQMDYLTSTSAGYGTDYDVSSPMELDLQGQVHKQVEALRLQHQAFVVERECWNMERDRLYKRIAALEALLKSPKGPRSVLTPPDRALSGTGSHRDSPSKSPEMTPSTNGVHAHAPAQRTSSNSSRLPSIAEHDANPVQGRKASFKRDNAPRHINIPPEPSVQVNVIPDVEDPLSPPATGQILSPPPPEYLRNAGHTPIRIASRPTSSHSQGQAELDDTPTRRNTARNLALPNEVDDDPGLSGPLRLPELPTTPGDENFTIDALTARLQYIEEHPDESEPLALSAKPNRDDESDVDTSDHTIKPVEEAVIETKETPLISQSLSSAAEMSPPPASEASQTLTPQDRLQDRGIKLKTKASMNFGAPLGKLRP</sequence>
<proteinExistence type="predicted"/>
<feature type="compositionally biased region" description="Basic and acidic residues" evidence="1">
    <location>
        <begin position="346"/>
        <end position="363"/>
    </location>
</feature>
<feature type="region of interest" description="Disordered" evidence="1">
    <location>
        <begin position="123"/>
        <end position="293"/>
    </location>
</feature>
<dbReference type="Proteomes" id="UP000799439">
    <property type="component" value="Unassembled WGS sequence"/>
</dbReference>
<feature type="region of interest" description="Disordered" evidence="1">
    <location>
        <begin position="1"/>
        <end position="40"/>
    </location>
</feature>
<feature type="compositionally biased region" description="Polar residues" evidence="1">
    <location>
        <begin position="148"/>
        <end position="159"/>
    </location>
</feature>
<dbReference type="EMBL" id="ML996089">
    <property type="protein sequence ID" value="KAF2150497.1"/>
    <property type="molecule type" value="Genomic_DNA"/>
</dbReference>
<name>A0A9P4IZ68_9PEZI</name>
<evidence type="ECO:0000256" key="1">
    <source>
        <dbReference type="SAM" id="MobiDB-lite"/>
    </source>
</evidence>
<reference evidence="2" key="1">
    <citation type="journal article" date="2020" name="Stud. Mycol.">
        <title>101 Dothideomycetes genomes: a test case for predicting lifestyles and emergence of pathogens.</title>
        <authorList>
            <person name="Haridas S."/>
            <person name="Albert R."/>
            <person name="Binder M."/>
            <person name="Bloem J."/>
            <person name="Labutti K."/>
            <person name="Salamov A."/>
            <person name="Andreopoulos B."/>
            <person name="Baker S."/>
            <person name="Barry K."/>
            <person name="Bills G."/>
            <person name="Bluhm B."/>
            <person name="Cannon C."/>
            <person name="Castanera R."/>
            <person name="Culley D."/>
            <person name="Daum C."/>
            <person name="Ezra D."/>
            <person name="Gonzalez J."/>
            <person name="Henrissat B."/>
            <person name="Kuo A."/>
            <person name="Liang C."/>
            <person name="Lipzen A."/>
            <person name="Lutzoni F."/>
            <person name="Magnuson J."/>
            <person name="Mondo S."/>
            <person name="Nolan M."/>
            <person name="Ohm R."/>
            <person name="Pangilinan J."/>
            <person name="Park H.-J."/>
            <person name="Ramirez L."/>
            <person name="Alfaro M."/>
            <person name="Sun H."/>
            <person name="Tritt A."/>
            <person name="Yoshinaga Y."/>
            <person name="Zwiers L.-H."/>
            <person name="Turgeon B."/>
            <person name="Goodwin S."/>
            <person name="Spatafora J."/>
            <person name="Crous P."/>
            <person name="Grigoriev I."/>
        </authorList>
    </citation>
    <scope>NUCLEOTIDE SEQUENCE</scope>
    <source>
        <strain evidence="2">CBS 260.36</strain>
    </source>
</reference>
<evidence type="ECO:0000313" key="3">
    <source>
        <dbReference type="Proteomes" id="UP000799439"/>
    </source>
</evidence>
<dbReference type="AlphaFoldDB" id="A0A9P4IZ68"/>
<dbReference type="OrthoDB" id="3784117at2759"/>
<feature type="compositionally biased region" description="Polar residues" evidence="1">
    <location>
        <begin position="253"/>
        <end position="262"/>
    </location>
</feature>
<organism evidence="2 3">
    <name type="scientific">Myriangium duriaei CBS 260.36</name>
    <dbReference type="NCBI Taxonomy" id="1168546"/>
    <lineage>
        <taxon>Eukaryota</taxon>
        <taxon>Fungi</taxon>
        <taxon>Dikarya</taxon>
        <taxon>Ascomycota</taxon>
        <taxon>Pezizomycotina</taxon>
        <taxon>Dothideomycetes</taxon>
        <taxon>Dothideomycetidae</taxon>
        <taxon>Myriangiales</taxon>
        <taxon>Myriangiaceae</taxon>
        <taxon>Myriangium</taxon>
    </lineage>
</organism>
<comment type="caution">
    <text evidence="2">The sequence shown here is derived from an EMBL/GenBank/DDBJ whole genome shotgun (WGS) entry which is preliminary data.</text>
</comment>
<gene>
    <name evidence="2" type="ORF">K461DRAFT_269940</name>
</gene>
<evidence type="ECO:0000313" key="2">
    <source>
        <dbReference type="EMBL" id="KAF2150497.1"/>
    </source>
</evidence>
<protein>
    <submittedName>
        <fullName evidence="2">Uncharacterized protein</fullName>
    </submittedName>
</protein>
<feature type="compositionally biased region" description="Basic and acidic residues" evidence="1">
    <location>
        <begin position="1"/>
        <end position="10"/>
    </location>
</feature>
<keyword evidence="3" id="KW-1185">Reference proteome</keyword>
<feature type="region of interest" description="Disordered" evidence="1">
    <location>
        <begin position="325"/>
        <end position="419"/>
    </location>
</feature>
<feature type="compositionally biased region" description="Polar residues" evidence="1">
    <location>
        <begin position="167"/>
        <end position="176"/>
    </location>
</feature>